<evidence type="ECO:0000313" key="1">
    <source>
        <dbReference type="EMBL" id="KAJ7693219.1"/>
    </source>
</evidence>
<comment type="caution">
    <text evidence="1">The sequence shown here is derived from an EMBL/GenBank/DDBJ whole genome shotgun (WGS) entry which is preliminary data.</text>
</comment>
<reference evidence="1" key="1">
    <citation type="submission" date="2023-03" db="EMBL/GenBank/DDBJ databases">
        <title>Massive genome expansion in bonnet fungi (Mycena s.s.) driven by repeated elements and novel gene families across ecological guilds.</title>
        <authorList>
            <consortium name="Lawrence Berkeley National Laboratory"/>
            <person name="Harder C.B."/>
            <person name="Miyauchi S."/>
            <person name="Viragh M."/>
            <person name="Kuo A."/>
            <person name="Thoen E."/>
            <person name="Andreopoulos B."/>
            <person name="Lu D."/>
            <person name="Skrede I."/>
            <person name="Drula E."/>
            <person name="Henrissat B."/>
            <person name="Morin E."/>
            <person name="Kohler A."/>
            <person name="Barry K."/>
            <person name="LaButti K."/>
            <person name="Morin E."/>
            <person name="Salamov A."/>
            <person name="Lipzen A."/>
            <person name="Mereny Z."/>
            <person name="Hegedus B."/>
            <person name="Baldrian P."/>
            <person name="Stursova M."/>
            <person name="Weitz H."/>
            <person name="Taylor A."/>
            <person name="Grigoriev I.V."/>
            <person name="Nagy L.G."/>
            <person name="Martin F."/>
            <person name="Kauserud H."/>
        </authorList>
    </citation>
    <scope>NUCLEOTIDE SEQUENCE</scope>
    <source>
        <strain evidence="1">CBHHK067</strain>
    </source>
</reference>
<dbReference type="EMBL" id="JARKIE010000047">
    <property type="protein sequence ID" value="KAJ7693219.1"/>
    <property type="molecule type" value="Genomic_DNA"/>
</dbReference>
<gene>
    <name evidence="1" type="ORF">B0H17DRAFT_1132683</name>
</gene>
<accession>A0AAD7DJI5</accession>
<sequence>MTFHDLAQDLSASAPHTLKGVQTLVGLSSLRNLSFLGNHWQVEQLYHLFAHCTPGLVGINFYACNPAFTPVPTQPTAQRPQIRSLGFHHALGIPDILVDPLCPLDLSTITEVHCARSMGPALEILLFQARLTIKSLHFGGNELLNLSIFPTLKYIKCDDMGPTFICLVAGLRVTNVVDRIHLVLFGGDIRLNLREFKASVLTIKMPQLPRVEVEVVTSVGAQGTGASEDSMSETLRVDLPTLHKRGLLCVHFN</sequence>
<dbReference type="AlphaFoldDB" id="A0AAD7DJI5"/>
<protein>
    <submittedName>
        <fullName evidence="1">Uncharacterized protein</fullName>
    </submittedName>
</protein>
<evidence type="ECO:0000313" key="2">
    <source>
        <dbReference type="Proteomes" id="UP001221757"/>
    </source>
</evidence>
<proteinExistence type="predicted"/>
<name>A0AAD7DJI5_MYCRO</name>
<keyword evidence="2" id="KW-1185">Reference proteome</keyword>
<organism evidence="1 2">
    <name type="scientific">Mycena rosella</name>
    <name type="common">Pink bonnet</name>
    <name type="synonym">Agaricus rosellus</name>
    <dbReference type="NCBI Taxonomy" id="1033263"/>
    <lineage>
        <taxon>Eukaryota</taxon>
        <taxon>Fungi</taxon>
        <taxon>Dikarya</taxon>
        <taxon>Basidiomycota</taxon>
        <taxon>Agaricomycotina</taxon>
        <taxon>Agaricomycetes</taxon>
        <taxon>Agaricomycetidae</taxon>
        <taxon>Agaricales</taxon>
        <taxon>Marasmiineae</taxon>
        <taxon>Mycenaceae</taxon>
        <taxon>Mycena</taxon>
    </lineage>
</organism>
<dbReference type="Proteomes" id="UP001221757">
    <property type="component" value="Unassembled WGS sequence"/>
</dbReference>